<evidence type="ECO:0000259" key="6">
    <source>
        <dbReference type="PROSITE" id="PS51898"/>
    </source>
</evidence>
<evidence type="ECO:0000256" key="1">
    <source>
        <dbReference type="ARBA" id="ARBA00008857"/>
    </source>
</evidence>
<evidence type="ECO:0000256" key="2">
    <source>
        <dbReference type="ARBA" id="ARBA00022908"/>
    </source>
</evidence>
<dbReference type="InterPro" id="IPR057084">
    <property type="entry name" value="Int_N"/>
</dbReference>
<dbReference type="Gene3D" id="1.10.443.10">
    <property type="entry name" value="Intergrase catalytic core"/>
    <property type="match status" value="1"/>
</dbReference>
<dbReference type="InterPro" id="IPR050808">
    <property type="entry name" value="Phage_Integrase"/>
</dbReference>
<name>A0ABM7WZV4_9BACT</name>
<dbReference type="EMBL" id="AP025591">
    <property type="protein sequence ID" value="BDG04984.1"/>
    <property type="molecule type" value="Genomic_DNA"/>
</dbReference>
<keyword evidence="3" id="KW-0238">DNA-binding</keyword>
<dbReference type="Pfam" id="PF00589">
    <property type="entry name" value="Phage_integrase"/>
    <property type="match status" value="1"/>
</dbReference>
<proteinExistence type="inferred from homology"/>
<dbReference type="InterPro" id="IPR002104">
    <property type="entry name" value="Integrase_catalytic"/>
</dbReference>
<evidence type="ECO:0000256" key="4">
    <source>
        <dbReference type="ARBA" id="ARBA00023172"/>
    </source>
</evidence>
<organism evidence="7 8">
    <name type="scientific">Anaeromyxobacter oryzae</name>
    <dbReference type="NCBI Taxonomy" id="2918170"/>
    <lineage>
        <taxon>Bacteria</taxon>
        <taxon>Pseudomonadati</taxon>
        <taxon>Myxococcota</taxon>
        <taxon>Myxococcia</taxon>
        <taxon>Myxococcales</taxon>
        <taxon>Cystobacterineae</taxon>
        <taxon>Anaeromyxobacteraceae</taxon>
        <taxon>Anaeromyxobacter</taxon>
    </lineage>
</organism>
<sequence length="458" mass="50975">MKSRVRGLTFRPDGRAVIQWEDGNYRQRQETIPSAGKDGRPLTQKGIEAEAQRRLHEYRERARRERQGIDAASTEWLRRPFSDLIDWWWDVHGKTLKSVAVPIALNKHLRPDLGHLPLRELTTVVFRRWLADKEAAGLAPKTRNHLRWYALNVFELAREQGGPWAGRPNPVADVPRAKVVATPKKILEPAEWSAVLAQVQEEWRGPVALGLYAGLRAGEVFGLRKEDVDLRADIIMVARSWDAPRTKDGKSLPVPVAPGLKPFLVEAMKSPGPFVFPQADGSMQPRDLRLGKMLRAAIREAGVVDGYEHRCRAWRCGWRERHQTADLPEACPRCGKAALWARPLPRHVTFHGTRHSFGTAVVRSAGLAVAQKLLRHSDPRLTANTYTHLDDRDARAAVAAVQAAVDAASTAPALHDPETETAKPPEPALSRAVPRASESGRQDLNLRPLGPEPSALPG</sequence>
<dbReference type="PANTHER" id="PTHR30629">
    <property type="entry name" value="PROPHAGE INTEGRASE"/>
    <property type="match status" value="1"/>
</dbReference>
<keyword evidence="4" id="KW-0233">DNA recombination</keyword>
<keyword evidence="2" id="KW-0229">DNA integration</keyword>
<dbReference type="InterPro" id="IPR010998">
    <property type="entry name" value="Integrase_recombinase_N"/>
</dbReference>
<dbReference type="Pfam" id="PF24624">
    <property type="entry name" value="Int_N"/>
    <property type="match status" value="1"/>
</dbReference>
<reference evidence="8" key="1">
    <citation type="journal article" date="2022" name="Int. J. Syst. Evol. Microbiol.">
        <title>Anaeromyxobacter oryzae sp. nov., Anaeromyxobacter diazotrophicus sp. nov. and Anaeromyxobacter paludicola sp. nov., isolated from paddy soils.</title>
        <authorList>
            <person name="Itoh H."/>
            <person name="Xu Z."/>
            <person name="Mise K."/>
            <person name="Masuda Y."/>
            <person name="Ushijima N."/>
            <person name="Hayakawa C."/>
            <person name="Shiratori Y."/>
            <person name="Senoo K."/>
        </authorList>
    </citation>
    <scope>NUCLEOTIDE SEQUENCE [LARGE SCALE GENOMIC DNA]</scope>
    <source>
        <strain evidence="8">Red232</strain>
    </source>
</reference>
<evidence type="ECO:0000313" key="8">
    <source>
        <dbReference type="Proteomes" id="UP001162891"/>
    </source>
</evidence>
<feature type="region of interest" description="Disordered" evidence="5">
    <location>
        <begin position="408"/>
        <end position="458"/>
    </location>
</feature>
<comment type="similarity">
    <text evidence="1">Belongs to the 'phage' integrase family.</text>
</comment>
<feature type="domain" description="Tyr recombinase" evidence="6">
    <location>
        <begin position="182"/>
        <end position="399"/>
    </location>
</feature>
<dbReference type="Gene3D" id="1.10.150.130">
    <property type="match status" value="1"/>
</dbReference>
<gene>
    <name evidence="7" type="ORF">AMOR_39800</name>
</gene>
<dbReference type="InterPro" id="IPR013762">
    <property type="entry name" value="Integrase-like_cat_sf"/>
</dbReference>
<keyword evidence="8" id="KW-1185">Reference proteome</keyword>
<dbReference type="PROSITE" id="PS51898">
    <property type="entry name" value="TYR_RECOMBINASE"/>
    <property type="match status" value="1"/>
</dbReference>
<dbReference type="Proteomes" id="UP001162891">
    <property type="component" value="Chromosome"/>
</dbReference>
<dbReference type="PANTHER" id="PTHR30629:SF2">
    <property type="entry name" value="PROPHAGE INTEGRASE INTS-RELATED"/>
    <property type="match status" value="1"/>
</dbReference>
<evidence type="ECO:0000256" key="5">
    <source>
        <dbReference type="SAM" id="MobiDB-lite"/>
    </source>
</evidence>
<evidence type="ECO:0000256" key="3">
    <source>
        <dbReference type="ARBA" id="ARBA00023125"/>
    </source>
</evidence>
<dbReference type="InterPro" id="IPR011010">
    <property type="entry name" value="DNA_brk_join_enz"/>
</dbReference>
<evidence type="ECO:0000313" key="7">
    <source>
        <dbReference type="EMBL" id="BDG04984.1"/>
    </source>
</evidence>
<dbReference type="SUPFAM" id="SSF56349">
    <property type="entry name" value="DNA breaking-rejoining enzymes"/>
    <property type="match status" value="1"/>
</dbReference>
<accession>A0ABM7WZV4</accession>
<protein>
    <recommendedName>
        <fullName evidence="6">Tyr recombinase domain-containing protein</fullName>
    </recommendedName>
</protein>